<dbReference type="STRING" id="4097.A0A1S4DRU3"/>
<accession>A0A1S4DRU3</accession>
<sequence>MVDMQKAYDSVEWIYIEQIMEELDFPTKFVAWVMTCVKTVNYSILFNRETLEPFNAAKGLRQGDPMSPFLFAIAMEYLNRTLLGLKQGDVESVKALNDCFLIFSAASDQQANLSKSAVYFGGMEANIKEEILQVLGYTHGELPVKKASADTDSFIWIQAYWSQLFIIPVKVLKLIEAYCRSYLWSGANTITKKALVAWERICLPKSVGGLNLINLQICNKAAIAKIVWDLEHKQDKLWVKWIKNISLIAIC</sequence>
<dbReference type="PANTHER" id="PTHR33116:SF66">
    <property type="entry name" value="REVERSE TRANSCRIPTASE ZINC-BINDING DOMAIN-CONTAINING PROTEIN"/>
    <property type="match status" value="1"/>
</dbReference>
<dbReference type="RefSeq" id="XP_016516148.1">
    <property type="nucleotide sequence ID" value="XM_016660662.1"/>
</dbReference>
<dbReference type="KEGG" id="nta:107832785"/>
<evidence type="ECO:0000313" key="2">
    <source>
        <dbReference type="RefSeq" id="XP_016516148.1"/>
    </source>
</evidence>
<dbReference type="OrthoDB" id="1739308at2759"/>
<dbReference type="PROSITE" id="PS50878">
    <property type="entry name" value="RT_POL"/>
    <property type="match status" value="1"/>
</dbReference>
<dbReference type="OMA" id="AWERICL"/>
<name>A0A1S4DRU3_TOBAC</name>
<dbReference type="PANTHER" id="PTHR33116">
    <property type="entry name" value="REVERSE TRANSCRIPTASE ZINC-BINDING DOMAIN-CONTAINING PROTEIN-RELATED-RELATED"/>
    <property type="match status" value="1"/>
</dbReference>
<feature type="domain" description="Reverse transcriptase" evidence="1">
    <location>
        <begin position="1"/>
        <end position="161"/>
    </location>
</feature>
<dbReference type="AlphaFoldDB" id="A0A1S4DRU3"/>
<proteinExistence type="predicted"/>
<organism evidence="2">
    <name type="scientific">Nicotiana tabacum</name>
    <name type="common">Common tobacco</name>
    <dbReference type="NCBI Taxonomy" id="4097"/>
    <lineage>
        <taxon>Eukaryota</taxon>
        <taxon>Viridiplantae</taxon>
        <taxon>Streptophyta</taxon>
        <taxon>Embryophyta</taxon>
        <taxon>Tracheophyta</taxon>
        <taxon>Spermatophyta</taxon>
        <taxon>Magnoliopsida</taxon>
        <taxon>eudicotyledons</taxon>
        <taxon>Gunneridae</taxon>
        <taxon>Pentapetalae</taxon>
        <taxon>asterids</taxon>
        <taxon>lamiids</taxon>
        <taxon>Solanales</taxon>
        <taxon>Solanaceae</taxon>
        <taxon>Nicotianoideae</taxon>
        <taxon>Nicotianeae</taxon>
        <taxon>Nicotiana</taxon>
    </lineage>
</organism>
<protein>
    <recommendedName>
        <fullName evidence="1">Reverse transcriptase domain-containing protein</fullName>
    </recommendedName>
</protein>
<gene>
    <name evidence="2" type="primary">LOC107832785</name>
</gene>
<evidence type="ECO:0000259" key="1">
    <source>
        <dbReference type="PROSITE" id="PS50878"/>
    </source>
</evidence>
<dbReference type="PaxDb" id="4097-A0A1S4DRU3"/>
<reference evidence="2" key="1">
    <citation type="submission" date="2025-08" db="UniProtKB">
        <authorList>
            <consortium name="RefSeq"/>
        </authorList>
    </citation>
    <scope>IDENTIFICATION</scope>
</reference>
<dbReference type="InterPro" id="IPR000477">
    <property type="entry name" value="RT_dom"/>
</dbReference>
<dbReference type="Pfam" id="PF00078">
    <property type="entry name" value="RVT_1"/>
    <property type="match status" value="1"/>
</dbReference>